<dbReference type="InterPro" id="IPR029063">
    <property type="entry name" value="SAM-dependent_MTases_sf"/>
</dbReference>
<evidence type="ECO:0000256" key="2">
    <source>
        <dbReference type="ARBA" id="ARBA00022552"/>
    </source>
</evidence>
<dbReference type="HAMAP" id="MF_01007">
    <property type="entry name" value="16SrRNA_methyltr_H"/>
    <property type="match status" value="1"/>
</dbReference>
<evidence type="ECO:0000256" key="3">
    <source>
        <dbReference type="ARBA" id="ARBA00022603"/>
    </source>
</evidence>
<feature type="binding site" evidence="6">
    <location>
        <position position="108"/>
    </location>
    <ligand>
        <name>S-adenosyl-L-methionine</name>
        <dbReference type="ChEBI" id="CHEBI:59789"/>
    </ligand>
</feature>
<dbReference type="SUPFAM" id="SSF53335">
    <property type="entry name" value="S-adenosyl-L-methionine-dependent methyltransferases"/>
    <property type="match status" value="1"/>
</dbReference>
<keyword evidence="6" id="KW-0963">Cytoplasm</keyword>
<evidence type="ECO:0000313" key="8">
    <source>
        <dbReference type="EMBL" id="GAA1819264.1"/>
    </source>
</evidence>
<evidence type="ECO:0000256" key="5">
    <source>
        <dbReference type="ARBA" id="ARBA00022691"/>
    </source>
</evidence>
<feature type="region of interest" description="Disordered" evidence="7">
    <location>
        <begin position="316"/>
        <end position="351"/>
    </location>
</feature>
<keyword evidence="9" id="KW-1185">Reference proteome</keyword>
<comment type="function">
    <text evidence="6">Specifically methylates the N4 position of cytidine in position 1402 (C1402) of 16S rRNA.</text>
</comment>
<comment type="similarity">
    <text evidence="1 6">Belongs to the methyltransferase superfamily. RsmH family.</text>
</comment>
<comment type="catalytic activity">
    <reaction evidence="6">
        <text>cytidine(1402) in 16S rRNA + S-adenosyl-L-methionine = N(4)-methylcytidine(1402) in 16S rRNA + S-adenosyl-L-homocysteine + H(+)</text>
        <dbReference type="Rhea" id="RHEA:42928"/>
        <dbReference type="Rhea" id="RHEA-COMP:10286"/>
        <dbReference type="Rhea" id="RHEA-COMP:10287"/>
        <dbReference type="ChEBI" id="CHEBI:15378"/>
        <dbReference type="ChEBI" id="CHEBI:57856"/>
        <dbReference type="ChEBI" id="CHEBI:59789"/>
        <dbReference type="ChEBI" id="CHEBI:74506"/>
        <dbReference type="ChEBI" id="CHEBI:82748"/>
        <dbReference type="EC" id="2.1.1.199"/>
    </reaction>
</comment>
<evidence type="ECO:0000313" key="9">
    <source>
        <dbReference type="Proteomes" id="UP001500218"/>
    </source>
</evidence>
<feature type="binding site" evidence="6">
    <location>
        <position position="60"/>
    </location>
    <ligand>
        <name>S-adenosyl-L-methionine</name>
        <dbReference type="ChEBI" id="CHEBI:59789"/>
    </ligand>
</feature>
<dbReference type="InterPro" id="IPR002903">
    <property type="entry name" value="RsmH"/>
</dbReference>
<keyword evidence="5 6" id="KW-0949">S-adenosyl-L-methionine</keyword>
<name>A0ABP4YIQ6_9ACTN</name>
<dbReference type="Pfam" id="PF01795">
    <property type="entry name" value="Methyltransf_5"/>
    <property type="match status" value="1"/>
</dbReference>
<dbReference type="PANTHER" id="PTHR11265">
    <property type="entry name" value="S-ADENOSYL-METHYLTRANSFERASE MRAW"/>
    <property type="match status" value="1"/>
</dbReference>
<evidence type="ECO:0000256" key="6">
    <source>
        <dbReference type="HAMAP-Rule" id="MF_01007"/>
    </source>
</evidence>
<keyword evidence="4 6" id="KW-0808">Transferase</keyword>
<protein>
    <recommendedName>
        <fullName evidence="6">Ribosomal RNA small subunit methyltransferase H</fullName>
        <ecNumber evidence="6">2.1.1.199</ecNumber>
    </recommendedName>
    <alternativeName>
        <fullName evidence="6">16S rRNA m(4)C1402 methyltransferase</fullName>
    </alternativeName>
    <alternativeName>
        <fullName evidence="6">rRNA (cytosine-N(4)-)-methyltransferase RsmH</fullName>
    </alternativeName>
</protein>
<dbReference type="Gene3D" id="1.10.150.170">
    <property type="entry name" value="Putative methyltransferase TM0872, insert domain"/>
    <property type="match status" value="1"/>
</dbReference>
<proteinExistence type="inferred from homology"/>
<evidence type="ECO:0000256" key="4">
    <source>
        <dbReference type="ARBA" id="ARBA00022679"/>
    </source>
</evidence>
<feature type="binding site" evidence="6">
    <location>
        <begin position="41"/>
        <end position="43"/>
    </location>
    <ligand>
        <name>S-adenosyl-L-methionine</name>
        <dbReference type="ChEBI" id="CHEBI:59789"/>
    </ligand>
</feature>
<comment type="caution">
    <text evidence="8">The sequence shown here is derived from an EMBL/GenBank/DDBJ whole genome shotgun (WGS) entry which is preliminary data.</text>
</comment>
<keyword evidence="3 6" id="KW-0489">Methyltransferase</keyword>
<organism evidence="8 9">
    <name type="scientific">Luedemannella flava</name>
    <dbReference type="NCBI Taxonomy" id="349316"/>
    <lineage>
        <taxon>Bacteria</taxon>
        <taxon>Bacillati</taxon>
        <taxon>Actinomycetota</taxon>
        <taxon>Actinomycetes</taxon>
        <taxon>Micromonosporales</taxon>
        <taxon>Micromonosporaceae</taxon>
        <taxon>Luedemannella</taxon>
    </lineage>
</organism>
<dbReference type="Proteomes" id="UP001500218">
    <property type="component" value="Unassembled WGS sequence"/>
</dbReference>
<dbReference type="RefSeq" id="WP_344135727.1">
    <property type="nucleotide sequence ID" value="NZ_BAAALT010000163.1"/>
</dbReference>
<dbReference type="InterPro" id="IPR023397">
    <property type="entry name" value="SAM-dep_MeTrfase_MraW_recog"/>
</dbReference>
<dbReference type="EC" id="2.1.1.199" evidence="6"/>
<gene>
    <name evidence="6 8" type="primary">rsmH</name>
    <name evidence="8" type="ORF">GCM10009682_44810</name>
</gene>
<feature type="binding site" evidence="6">
    <location>
        <position position="87"/>
    </location>
    <ligand>
        <name>S-adenosyl-L-methionine</name>
        <dbReference type="ChEBI" id="CHEBI:59789"/>
    </ligand>
</feature>
<dbReference type="SUPFAM" id="SSF81799">
    <property type="entry name" value="Putative methyltransferase TM0872, insert domain"/>
    <property type="match status" value="1"/>
</dbReference>
<feature type="binding site" evidence="6">
    <location>
        <position position="115"/>
    </location>
    <ligand>
        <name>S-adenosyl-L-methionine</name>
        <dbReference type="ChEBI" id="CHEBI:59789"/>
    </ligand>
</feature>
<evidence type="ECO:0000256" key="1">
    <source>
        <dbReference type="ARBA" id="ARBA00010396"/>
    </source>
</evidence>
<comment type="subcellular location">
    <subcellularLocation>
        <location evidence="6">Cytoplasm</location>
    </subcellularLocation>
</comment>
<keyword evidence="2 6" id="KW-0698">rRNA processing</keyword>
<dbReference type="PANTHER" id="PTHR11265:SF0">
    <property type="entry name" value="12S RRNA N4-METHYLCYTIDINE METHYLTRANSFERASE"/>
    <property type="match status" value="1"/>
</dbReference>
<dbReference type="Gene3D" id="3.40.50.150">
    <property type="entry name" value="Vaccinia Virus protein VP39"/>
    <property type="match status" value="1"/>
</dbReference>
<evidence type="ECO:0000256" key="7">
    <source>
        <dbReference type="SAM" id="MobiDB-lite"/>
    </source>
</evidence>
<dbReference type="EMBL" id="BAAALT010000163">
    <property type="protein sequence ID" value="GAA1819264.1"/>
    <property type="molecule type" value="Genomic_DNA"/>
</dbReference>
<dbReference type="PIRSF" id="PIRSF004486">
    <property type="entry name" value="MraW"/>
    <property type="match status" value="1"/>
</dbReference>
<accession>A0ABP4YIQ6</accession>
<sequence>MGESRRHVPVLLDRCLELLGPAFDAARGATPVHVDATLGLGGHAAAVLEAYSDVELVGLDRDPHALAASRERLAPYADRVHLVHAVYDELPEVLAKLGISAVHGVLFDLGVSSMQLDEAARGFAYAQDAPLDMRMDPTRGVTAEEVVNTYPAGELARVLRVYGEEKFAGRIAGAIVREREKNRITSSALLAELVRDAIPAPARRTGGHPAKRTFQALRIEVNGELAALEAALPAALDALAPGGRVVVMSYQSLEDRIVKQEFARRARSSAPPDLPVELPGYGPTVRLLTRGAEQADEAEVAVNPRAAPARLRAVESLDPRAPGGAARVAMHQPGTRGRPGRHTAKDGGGGR</sequence>
<reference evidence="9" key="1">
    <citation type="journal article" date="2019" name="Int. J. Syst. Evol. Microbiol.">
        <title>The Global Catalogue of Microorganisms (GCM) 10K type strain sequencing project: providing services to taxonomists for standard genome sequencing and annotation.</title>
        <authorList>
            <consortium name="The Broad Institute Genomics Platform"/>
            <consortium name="The Broad Institute Genome Sequencing Center for Infectious Disease"/>
            <person name="Wu L."/>
            <person name="Ma J."/>
        </authorList>
    </citation>
    <scope>NUCLEOTIDE SEQUENCE [LARGE SCALE GENOMIC DNA]</scope>
    <source>
        <strain evidence="9">JCM 13250</strain>
    </source>
</reference>
<dbReference type="NCBIfam" id="TIGR00006">
    <property type="entry name" value="16S rRNA (cytosine(1402)-N(4))-methyltransferase RsmH"/>
    <property type="match status" value="1"/>
</dbReference>